<comment type="caution">
    <text evidence="1">The sequence shown here is derived from an EMBL/GenBank/DDBJ whole genome shotgun (WGS) entry which is preliminary data.</text>
</comment>
<dbReference type="EMBL" id="LLXZ01000027">
    <property type="protein sequence ID" value="KRR13337.1"/>
    <property type="molecule type" value="Genomic_DNA"/>
</dbReference>
<dbReference type="Proteomes" id="UP000050863">
    <property type="component" value="Unassembled WGS sequence"/>
</dbReference>
<sequence>MAQGTHLACMLIQLDFRPLGTLEPLRDRDTRLDPNYLMAASVGVSEAKKEERAHVCNGSITYALGDEAPPYFPERLLACGIERKVVEAPALEHGLVARRFNSRDLKWVQDSVRPHFDEGVAQPLLLEINRDARSEDTFVETYQSAHVGGDKRQVMYVVEQLHAYLRLRQQ</sequence>
<name>A0A0R3LZP1_9BRAD</name>
<dbReference type="AlphaFoldDB" id="A0A0R3LZP1"/>
<keyword evidence="2" id="KW-1185">Reference proteome</keyword>
<evidence type="ECO:0000313" key="2">
    <source>
        <dbReference type="Proteomes" id="UP000050863"/>
    </source>
</evidence>
<proteinExistence type="predicted"/>
<organism evidence="1 2">
    <name type="scientific">Bradyrhizobium jicamae</name>
    <dbReference type="NCBI Taxonomy" id="280332"/>
    <lineage>
        <taxon>Bacteria</taxon>
        <taxon>Pseudomonadati</taxon>
        <taxon>Pseudomonadota</taxon>
        <taxon>Alphaproteobacteria</taxon>
        <taxon>Hyphomicrobiales</taxon>
        <taxon>Nitrobacteraceae</taxon>
        <taxon>Bradyrhizobium</taxon>
    </lineage>
</organism>
<accession>A0A0R3LZP1</accession>
<gene>
    <name evidence="1" type="ORF">CQ12_09370</name>
</gene>
<reference evidence="1 2" key="1">
    <citation type="submission" date="2014-03" db="EMBL/GenBank/DDBJ databases">
        <title>Bradyrhizobium valentinum sp. nov., isolated from effective nodules of Lupinus mariae-josephae, a lupine endemic of basic-lime soils in Eastern Spain.</title>
        <authorList>
            <person name="Duran D."/>
            <person name="Rey L."/>
            <person name="Navarro A."/>
            <person name="Busquets A."/>
            <person name="Imperial J."/>
            <person name="Ruiz-Argueso T."/>
        </authorList>
    </citation>
    <scope>NUCLEOTIDE SEQUENCE [LARGE SCALE GENOMIC DNA]</scope>
    <source>
        <strain evidence="1 2">PAC68</strain>
    </source>
</reference>
<evidence type="ECO:0000313" key="1">
    <source>
        <dbReference type="EMBL" id="KRR13337.1"/>
    </source>
</evidence>
<protein>
    <submittedName>
        <fullName evidence="1">Uncharacterized protein</fullName>
    </submittedName>
</protein>